<organism evidence="2 3">
    <name type="scientific">Parabacteroides distasonis</name>
    <dbReference type="NCBI Taxonomy" id="823"/>
    <lineage>
        <taxon>Bacteria</taxon>
        <taxon>Pseudomonadati</taxon>
        <taxon>Bacteroidota</taxon>
        <taxon>Bacteroidia</taxon>
        <taxon>Bacteroidales</taxon>
        <taxon>Tannerellaceae</taxon>
        <taxon>Parabacteroides</taxon>
    </lineage>
</organism>
<dbReference type="InterPro" id="IPR002716">
    <property type="entry name" value="PIN_dom"/>
</dbReference>
<evidence type="ECO:0000313" key="2">
    <source>
        <dbReference type="EMBL" id="TWV61367.1"/>
    </source>
</evidence>
<feature type="domain" description="PIN" evidence="1">
    <location>
        <begin position="5"/>
        <end position="118"/>
    </location>
</feature>
<accession>A0A5C6KDG0</accession>
<evidence type="ECO:0000313" key="3">
    <source>
        <dbReference type="Proteomes" id="UP000315827"/>
    </source>
</evidence>
<proteinExistence type="predicted"/>
<name>A0A5C6KDG0_PARDI</name>
<dbReference type="Proteomes" id="UP000315827">
    <property type="component" value="Unassembled WGS sequence"/>
</dbReference>
<dbReference type="EMBL" id="VOHW01000006">
    <property type="protein sequence ID" value="TWV61367.1"/>
    <property type="molecule type" value="Genomic_DNA"/>
</dbReference>
<reference evidence="2 3" key="1">
    <citation type="submission" date="2019-07" db="EMBL/GenBank/DDBJ databases">
        <title>Genome sequencing of Parabacteroides distasonis iSURF_7.</title>
        <authorList>
            <person name="Degefu H.N."/>
            <person name="Ruoff K.L."/>
            <person name="Price C.E."/>
            <person name="Valls R.A."/>
            <person name="O'Toole G.A."/>
        </authorList>
    </citation>
    <scope>NUCLEOTIDE SEQUENCE [LARGE SCALE GENOMIC DNA]</scope>
    <source>
        <strain evidence="2 3">CFPLTA003_1B</strain>
    </source>
</reference>
<protein>
    <submittedName>
        <fullName evidence="2">PIN domain-containing protein</fullName>
    </submittedName>
</protein>
<dbReference type="AlphaFoldDB" id="A0A5C6KDG0"/>
<gene>
    <name evidence="2" type="ORF">FSA05_12090</name>
</gene>
<dbReference type="Gene3D" id="3.40.50.1010">
    <property type="entry name" value="5'-nuclease"/>
    <property type="match status" value="1"/>
</dbReference>
<sequence length="143" mass="16314">MIMKLFLDTNIVLDLLEKREPFVKEAMILFQLQLNGVVELFVSDLTFVNIAYITRKTYSQEQLYNALAKIRSFLEIAESGPSVIDQAIALKSKDFEDAVQYYSARKVNVDYIITRNKKDFPCSEIEVLTPSEFLTEAVSSGSK</sequence>
<dbReference type="SUPFAM" id="SSF88723">
    <property type="entry name" value="PIN domain-like"/>
    <property type="match status" value="1"/>
</dbReference>
<comment type="caution">
    <text evidence="2">The sequence shown here is derived from an EMBL/GenBank/DDBJ whole genome shotgun (WGS) entry which is preliminary data.</text>
</comment>
<evidence type="ECO:0000259" key="1">
    <source>
        <dbReference type="Pfam" id="PF13470"/>
    </source>
</evidence>
<dbReference type="Pfam" id="PF13470">
    <property type="entry name" value="PIN_3"/>
    <property type="match status" value="1"/>
</dbReference>
<dbReference type="InterPro" id="IPR029060">
    <property type="entry name" value="PIN-like_dom_sf"/>
</dbReference>